<comment type="caution">
    <text evidence="5">The sequence shown here is derived from an EMBL/GenBank/DDBJ whole genome shotgun (WGS) entry which is preliminary data.</text>
</comment>
<proteinExistence type="inferred from homology"/>
<protein>
    <recommendedName>
        <fullName evidence="3">Sulfotransferase</fullName>
        <ecNumber evidence="3">2.8.2.-</ecNumber>
    </recommendedName>
</protein>
<evidence type="ECO:0000313" key="5">
    <source>
        <dbReference type="EMBL" id="KAI3950128.1"/>
    </source>
</evidence>
<evidence type="ECO:0000259" key="4">
    <source>
        <dbReference type="Pfam" id="PF00685"/>
    </source>
</evidence>
<dbReference type="Proteomes" id="UP001202328">
    <property type="component" value="Unassembled WGS sequence"/>
</dbReference>
<dbReference type="EMBL" id="JAJJMB010002922">
    <property type="protein sequence ID" value="KAI3950128.1"/>
    <property type="molecule type" value="Genomic_DNA"/>
</dbReference>
<reference evidence="5" key="1">
    <citation type="submission" date="2022-04" db="EMBL/GenBank/DDBJ databases">
        <title>A functionally conserved STORR gene fusion in Papaver species that diverged 16.8 million years ago.</title>
        <authorList>
            <person name="Catania T."/>
        </authorList>
    </citation>
    <scope>NUCLEOTIDE SEQUENCE</scope>
    <source>
        <strain evidence="5">S-188037</strain>
    </source>
</reference>
<dbReference type="EC" id="2.8.2.-" evidence="3"/>
<keyword evidence="6" id="KW-1185">Reference proteome</keyword>
<gene>
    <name evidence="5" type="ORF">MKW98_008573</name>
</gene>
<dbReference type="AlphaFoldDB" id="A0AAD4XVI0"/>
<feature type="domain" description="Sulfotransferase" evidence="4">
    <location>
        <begin position="63"/>
        <end position="308"/>
    </location>
</feature>
<evidence type="ECO:0000256" key="3">
    <source>
        <dbReference type="RuleBase" id="RU361155"/>
    </source>
</evidence>
<accession>A0AAD4XVI0</accession>
<sequence>MATSETETNNDTNSSHDDRAITIDYPKCSGLGHYDLYQYQGFWCFAKVIESVKDFQQNFKASDTDLVFASTPKSGTIWLKALAFAIVNRFRYPCSSVSKNYHHHPLLKVSPHDLVPFVEFKHDTLDNSLLHFTKNSPTHDSPCRLIATHIFYPSLPESIKTETLETSSSLWLFINELRAQLPGSNDYHPPLSIEEAFEFFCNGISVFGPFWDHVLGYWKESLENPNKVLFMKYEDLKKEQKTQLKRLAEFMGCSFTLEEERQGAVEDVSSLCSFEHLKNLDIGDWENHLTPQMVKRLGSLMEEKLQGSGLVFQH</sequence>
<keyword evidence="2 3" id="KW-0808">Transferase</keyword>
<dbReference type="InterPro" id="IPR000863">
    <property type="entry name" value="Sulfotransferase_dom"/>
</dbReference>
<dbReference type="PANTHER" id="PTHR11783">
    <property type="entry name" value="SULFOTRANSFERASE SULT"/>
    <property type="match status" value="1"/>
</dbReference>
<comment type="similarity">
    <text evidence="1 3">Belongs to the sulfotransferase 1 family.</text>
</comment>
<organism evidence="5 6">
    <name type="scientific">Papaver atlanticum</name>
    <dbReference type="NCBI Taxonomy" id="357466"/>
    <lineage>
        <taxon>Eukaryota</taxon>
        <taxon>Viridiplantae</taxon>
        <taxon>Streptophyta</taxon>
        <taxon>Embryophyta</taxon>
        <taxon>Tracheophyta</taxon>
        <taxon>Spermatophyta</taxon>
        <taxon>Magnoliopsida</taxon>
        <taxon>Ranunculales</taxon>
        <taxon>Papaveraceae</taxon>
        <taxon>Papaveroideae</taxon>
        <taxon>Papaver</taxon>
    </lineage>
</organism>
<evidence type="ECO:0000313" key="6">
    <source>
        <dbReference type="Proteomes" id="UP001202328"/>
    </source>
</evidence>
<evidence type="ECO:0000256" key="2">
    <source>
        <dbReference type="ARBA" id="ARBA00022679"/>
    </source>
</evidence>
<name>A0AAD4XVI0_9MAGN</name>
<evidence type="ECO:0000256" key="1">
    <source>
        <dbReference type="ARBA" id="ARBA00005771"/>
    </source>
</evidence>
<dbReference type="Pfam" id="PF00685">
    <property type="entry name" value="Sulfotransfer_1"/>
    <property type="match status" value="1"/>
</dbReference>
<dbReference type="SUPFAM" id="SSF52540">
    <property type="entry name" value="P-loop containing nucleoside triphosphate hydrolases"/>
    <property type="match status" value="1"/>
</dbReference>
<dbReference type="Gene3D" id="3.40.50.300">
    <property type="entry name" value="P-loop containing nucleotide triphosphate hydrolases"/>
    <property type="match status" value="1"/>
</dbReference>
<dbReference type="GO" id="GO:0008146">
    <property type="term" value="F:sulfotransferase activity"/>
    <property type="evidence" value="ECO:0007669"/>
    <property type="project" value="InterPro"/>
</dbReference>
<dbReference type="InterPro" id="IPR027417">
    <property type="entry name" value="P-loop_NTPase"/>
</dbReference>